<feature type="compositionally biased region" description="Polar residues" evidence="1">
    <location>
        <begin position="8"/>
        <end position="20"/>
    </location>
</feature>
<evidence type="ECO:0000313" key="4">
    <source>
        <dbReference type="Proteomes" id="UP000033772"/>
    </source>
</evidence>
<evidence type="ECO:0000256" key="2">
    <source>
        <dbReference type="SAM" id="Phobius"/>
    </source>
</evidence>
<dbReference type="RefSeq" id="WP_045548424.1">
    <property type="nucleotide sequence ID" value="NZ_JZDQ02000005.1"/>
</dbReference>
<name>A0A1J4NBV1_9ACTN</name>
<dbReference type="STRING" id="1844.UG56_004395"/>
<comment type="caution">
    <text evidence="3">The sequence shown here is derived from an EMBL/GenBank/DDBJ whole genome shotgun (WGS) entry which is preliminary data.</text>
</comment>
<evidence type="ECO:0000313" key="3">
    <source>
        <dbReference type="EMBL" id="OIJ27953.1"/>
    </source>
</evidence>
<dbReference type="EMBL" id="JZDQ02000005">
    <property type="protein sequence ID" value="OIJ27953.1"/>
    <property type="molecule type" value="Genomic_DNA"/>
</dbReference>
<organism evidence="3 4">
    <name type="scientific">Nocardioides luteus</name>
    <dbReference type="NCBI Taxonomy" id="1844"/>
    <lineage>
        <taxon>Bacteria</taxon>
        <taxon>Bacillati</taxon>
        <taxon>Actinomycetota</taxon>
        <taxon>Actinomycetes</taxon>
        <taxon>Propionibacteriales</taxon>
        <taxon>Nocardioidaceae</taxon>
        <taxon>Nocardioides</taxon>
    </lineage>
</organism>
<keyword evidence="4" id="KW-1185">Reference proteome</keyword>
<feature type="region of interest" description="Disordered" evidence="1">
    <location>
        <begin position="1"/>
        <end position="30"/>
    </location>
</feature>
<protein>
    <submittedName>
        <fullName evidence="3">Uncharacterized protein</fullName>
    </submittedName>
</protein>
<dbReference type="OrthoDB" id="3789674at2"/>
<keyword evidence="2" id="KW-0472">Membrane</keyword>
<gene>
    <name evidence="3" type="ORF">UG56_004395</name>
</gene>
<keyword evidence="2" id="KW-1133">Transmembrane helix</keyword>
<evidence type="ECO:0000256" key="1">
    <source>
        <dbReference type="SAM" id="MobiDB-lite"/>
    </source>
</evidence>
<keyword evidence="2" id="KW-0812">Transmembrane</keyword>
<proteinExistence type="predicted"/>
<dbReference type="AlphaFoldDB" id="A0A1J4NBV1"/>
<reference evidence="3" key="1">
    <citation type="submission" date="2016-10" db="EMBL/GenBank/DDBJ databases">
        <title>Draft Genome Sequence of Nocardioides luteus Strain BAFB, an Alkane-Degrading Bacterium Isolated from JP-7 Polluted Soil.</title>
        <authorList>
            <person name="Brown L."/>
            <person name="Ruiz O.N."/>
            <person name="Gunasekera T."/>
        </authorList>
    </citation>
    <scope>NUCLEOTIDE SEQUENCE [LARGE SCALE GENOMIC DNA]</scope>
    <source>
        <strain evidence="3">BAFB</strain>
    </source>
</reference>
<dbReference type="Proteomes" id="UP000033772">
    <property type="component" value="Unassembled WGS sequence"/>
</dbReference>
<feature type="transmembrane region" description="Helical" evidence="2">
    <location>
        <begin position="36"/>
        <end position="57"/>
    </location>
</feature>
<sequence length="95" mass="10301">MSGLPMTTLATTQSFHTSQPAPQPDPPKDEDVVAGWTAFGIFIALCVAVAVIAWSMLRQFKKVEKAKVEGVFGEEAQAEAIAQQAAKDEIKKLKR</sequence>
<accession>A0A1J4NBV1</accession>